<protein>
    <recommendedName>
        <fullName evidence="4">V/A-type H+-transporting ATPase subunit E</fullName>
    </recommendedName>
</protein>
<evidence type="ECO:0008006" key="4">
    <source>
        <dbReference type="Google" id="ProtNLM"/>
    </source>
</evidence>
<evidence type="ECO:0000313" key="2">
    <source>
        <dbReference type="EMBL" id="PRX55415.1"/>
    </source>
</evidence>
<sequence>MSEKSLDELITTLKSEAIEAADKEANQILENAQNQAQRIITEAEAKKVELLKQAQKEAQATLNKGDAALKQAARDLKVSVRNDLLRLLKVVLQQEVESSFTPELIENAVLKVIENVGSGSALQLAESMETKLAENICKRLQSNSNISEITKDSNLLIGFVVTKTKEGWSYEITPEEVTELLNKHLGPRWALMLKNTSEG</sequence>
<dbReference type="RefSeq" id="WP_106147257.1">
    <property type="nucleotide sequence ID" value="NZ_PVYX01000002.1"/>
</dbReference>
<dbReference type="EMBL" id="PVYX01000002">
    <property type="protein sequence ID" value="PRX55415.1"/>
    <property type="molecule type" value="Genomic_DNA"/>
</dbReference>
<organism evidence="2 3">
    <name type="scientific">Flagellimonas meridianipacifica</name>
    <dbReference type="NCBI Taxonomy" id="1080225"/>
    <lineage>
        <taxon>Bacteria</taxon>
        <taxon>Pseudomonadati</taxon>
        <taxon>Bacteroidota</taxon>
        <taxon>Flavobacteriia</taxon>
        <taxon>Flavobacteriales</taxon>
        <taxon>Flavobacteriaceae</taxon>
        <taxon>Flagellimonas</taxon>
    </lineage>
</organism>
<feature type="coiled-coil region" evidence="1">
    <location>
        <begin position="15"/>
        <end position="71"/>
    </location>
</feature>
<dbReference type="Gene3D" id="1.20.5.620">
    <property type="entry name" value="F1F0 ATP synthase subunit B, membrane domain"/>
    <property type="match status" value="1"/>
</dbReference>
<dbReference type="Proteomes" id="UP000237640">
    <property type="component" value="Unassembled WGS sequence"/>
</dbReference>
<keyword evidence="3" id="KW-1185">Reference proteome</keyword>
<reference evidence="2 3" key="1">
    <citation type="submission" date="2018-03" db="EMBL/GenBank/DDBJ databases">
        <title>Genomic Encyclopedia of Archaeal and Bacterial Type Strains, Phase II (KMG-II): from individual species to whole genera.</title>
        <authorList>
            <person name="Goeker M."/>
        </authorList>
    </citation>
    <scope>NUCLEOTIDE SEQUENCE [LARGE SCALE GENOMIC DNA]</scope>
    <source>
        <strain evidence="2 3">DSM 25027</strain>
    </source>
</reference>
<dbReference type="AlphaFoldDB" id="A0A2T0MD46"/>
<comment type="caution">
    <text evidence="2">The sequence shown here is derived from an EMBL/GenBank/DDBJ whole genome shotgun (WGS) entry which is preliminary data.</text>
</comment>
<name>A0A2T0MD46_9FLAO</name>
<keyword evidence="1" id="KW-0175">Coiled coil</keyword>
<dbReference type="OrthoDB" id="1437054at2"/>
<proteinExistence type="predicted"/>
<accession>A0A2T0MD46</accession>
<evidence type="ECO:0000256" key="1">
    <source>
        <dbReference type="SAM" id="Coils"/>
    </source>
</evidence>
<gene>
    <name evidence="2" type="ORF">CLV81_3827</name>
</gene>
<evidence type="ECO:0000313" key="3">
    <source>
        <dbReference type="Proteomes" id="UP000237640"/>
    </source>
</evidence>